<name>A0A1G4BQJ8_9PEZI</name>
<keyword evidence="4" id="KW-1133">Transmembrane helix</keyword>
<sequence length="191" mass="21560">MWSQSDDTRYARKPGDQVLDQLIMVSLRTIIVAWKLLWQPYAFLDAVHENEANSGARAEVAFANIAFTLSQISRVVASNCVVAGIDLATLLARWFTIRCGGYFAIVLCFVMSPVVSAQQRWQFCDCGRQPQRLPRSAHGNQVCADYVLTRKRAIKLTDVYGNSPASIYWYTRGWNWRVAVSWLLGACMFPG</sequence>
<reference evidence="6 7" key="1">
    <citation type="submission" date="2016-09" db="EMBL/GenBank/DDBJ databases">
        <authorList>
            <person name="Capua I."/>
            <person name="De Benedictis P."/>
            <person name="Joannis T."/>
            <person name="Lombin L.H."/>
            <person name="Cattoli G."/>
        </authorList>
    </citation>
    <scope>NUCLEOTIDE SEQUENCE [LARGE SCALE GENOMIC DNA]</scope>
    <source>
        <strain evidence="6 7">IMI 309357</strain>
    </source>
</reference>
<dbReference type="Pfam" id="PF02133">
    <property type="entry name" value="Transp_cyt_pur"/>
    <property type="match status" value="1"/>
</dbReference>
<gene>
    <name evidence="6" type="ORF">CORC01_00917</name>
</gene>
<comment type="caution">
    <text evidence="6">The sequence shown here is derived from an EMBL/GenBank/DDBJ whole genome shotgun (WGS) entry which is preliminary data.</text>
</comment>
<dbReference type="Gene3D" id="1.10.4160.10">
    <property type="entry name" value="Hydantoin permease"/>
    <property type="match status" value="2"/>
</dbReference>
<keyword evidence="7" id="KW-1185">Reference proteome</keyword>
<accession>A0A1G4BQJ8</accession>
<proteinExistence type="inferred from homology"/>
<dbReference type="PANTHER" id="PTHR30618:SF2">
    <property type="entry name" value="ALLANTOIN PERMEASE-RELATED"/>
    <property type="match status" value="1"/>
</dbReference>
<comment type="subcellular location">
    <subcellularLocation>
        <location evidence="1">Membrane</location>
        <topology evidence="1">Multi-pass membrane protein</topology>
    </subcellularLocation>
</comment>
<evidence type="ECO:0000313" key="6">
    <source>
        <dbReference type="EMBL" id="OHF03598.1"/>
    </source>
</evidence>
<protein>
    <submittedName>
        <fullName evidence="6">NCS1 nucleoside transporter</fullName>
    </submittedName>
</protein>
<dbReference type="AlphaFoldDB" id="A0A1G4BQJ8"/>
<dbReference type="InterPro" id="IPR001248">
    <property type="entry name" value="Pur-cyt_permease"/>
</dbReference>
<dbReference type="PANTHER" id="PTHR30618">
    <property type="entry name" value="NCS1 FAMILY PURINE/PYRIMIDINE TRANSPORTER"/>
    <property type="match status" value="1"/>
</dbReference>
<comment type="similarity">
    <text evidence="2">Belongs to the purine-cytosine permease (2.A.39) family.</text>
</comment>
<organism evidence="6 7">
    <name type="scientific">Colletotrichum orchidophilum</name>
    <dbReference type="NCBI Taxonomy" id="1209926"/>
    <lineage>
        <taxon>Eukaryota</taxon>
        <taxon>Fungi</taxon>
        <taxon>Dikarya</taxon>
        <taxon>Ascomycota</taxon>
        <taxon>Pezizomycotina</taxon>
        <taxon>Sordariomycetes</taxon>
        <taxon>Hypocreomycetidae</taxon>
        <taxon>Glomerellales</taxon>
        <taxon>Glomerellaceae</taxon>
        <taxon>Colletotrichum</taxon>
    </lineage>
</organism>
<dbReference type="GO" id="GO:0005886">
    <property type="term" value="C:plasma membrane"/>
    <property type="evidence" value="ECO:0007669"/>
    <property type="project" value="TreeGrafter"/>
</dbReference>
<evidence type="ECO:0000256" key="2">
    <source>
        <dbReference type="ARBA" id="ARBA00008974"/>
    </source>
</evidence>
<evidence type="ECO:0000256" key="3">
    <source>
        <dbReference type="ARBA" id="ARBA00022692"/>
    </source>
</evidence>
<keyword evidence="5" id="KW-0472">Membrane</keyword>
<dbReference type="RefSeq" id="XP_022480734.1">
    <property type="nucleotide sequence ID" value="XM_022612573.1"/>
</dbReference>
<dbReference type="InterPro" id="IPR045225">
    <property type="entry name" value="Uracil/uridine/allantoin_perm"/>
</dbReference>
<dbReference type="Proteomes" id="UP000176998">
    <property type="component" value="Unassembled WGS sequence"/>
</dbReference>
<evidence type="ECO:0000256" key="1">
    <source>
        <dbReference type="ARBA" id="ARBA00004141"/>
    </source>
</evidence>
<evidence type="ECO:0000313" key="7">
    <source>
        <dbReference type="Proteomes" id="UP000176998"/>
    </source>
</evidence>
<evidence type="ECO:0000256" key="5">
    <source>
        <dbReference type="ARBA" id="ARBA00023136"/>
    </source>
</evidence>
<dbReference type="OrthoDB" id="2018619at2759"/>
<dbReference type="GO" id="GO:0015205">
    <property type="term" value="F:nucleobase transmembrane transporter activity"/>
    <property type="evidence" value="ECO:0007669"/>
    <property type="project" value="TreeGrafter"/>
</dbReference>
<evidence type="ECO:0000256" key="4">
    <source>
        <dbReference type="ARBA" id="ARBA00022989"/>
    </source>
</evidence>
<dbReference type="GeneID" id="34554083"/>
<dbReference type="EMBL" id="MJBS01000005">
    <property type="protein sequence ID" value="OHF03598.1"/>
    <property type="molecule type" value="Genomic_DNA"/>
</dbReference>
<keyword evidence="3" id="KW-0812">Transmembrane</keyword>